<accession>A0ABV5WRD0</accession>
<name>A0ABV5WRD0_9LACO</name>
<evidence type="ECO:0000313" key="1">
    <source>
        <dbReference type="EMBL" id="MFB9768682.1"/>
    </source>
</evidence>
<proteinExistence type="predicted"/>
<dbReference type="RefSeq" id="WP_137642203.1">
    <property type="nucleotide sequence ID" value="NZ_BJEA01000006.1"/>
</dbReference>
<gene>
    <name evidence="1" type="ORF">ACFFLI_02195</name>
</gene>
<sequence>MTPNEIYDVLTHWQLLPQDEVTWRPFSGTSIFVETAKQRLVYRIDRSDGQVDIYQADPSSELSEHFQPLKTIPLTASQRDDLKHLHHRHGTPVLQ</sequence>
<keyword evidence="2" id="KW-1185">Reference proteome</keyword>
<comment type="caution">
    <text evidence="1">The sequence shown here is derived from an EMBL/GenBank/DDBJ whole genome shotgun (WGS) entry which is preliminary data.</text>
</comment>
<reference evidence="1 2" key="1">
    <citation type="submission" date="2024-09" db="EMBL/GenBank/DDBJ databases">
        <authorList>
            <person name="Sun Q."/>
            <person name="Mori K."/>
        </authorList>
    </citation>
    <scope>NUCLEOTIDE SEQUENCE [LARGE SCALE GENOMIC DNA]</scope>
    <source>
        <strain evidence="1 2">TBRC 4576</strain>
    </source>
</reference>
<dbReference type="Proteomes" id="UP001589691">
    <property type="component" value="Unassembled WGS sequence"/>
</dbReference>
<organism evidence="1 2">
    <name type="scientific">Lactiplantibacillus modestisalitolerans</name>
    <dbReference type="NCBI Taxonomy" id="1457219"/>
    <lineage>
        <taxon>Bacteria</taxon>
        <taxon>Bacillati</taxon>
        <taxon>Bacillota</taxon>
        <taxon>Bacilli</taxon>
        <taxon>Lactobacillales</taxon>
        <taxon>Lactobacillaceae</taxon>
        <taxon>Lactiplantibacillus</taxon>
    </lineage>
</organism>
<protein>
    <submittedName>
        <fullName evidence="1">Uncharacterized protein</fullName>
    </submittedName>
</protein>
<evidence type="ECO:0000313" key="2">
    <source>
        <dbReference type="Proteomes" id="UP001589691"/>
    </source>
</evidence>
<dbReference type="EMBL" id="JBHLZY010000005">
    <property type="protein sequence ID" value="MFB9768682.1"/>
    <property type="molecule type" value="Genomic_DNA"/>
</dbReference>